<evidence type="ECO:0000256" key="4">
    <source>
        <dbReference type="ARBA" id="ARBA00014234"/>
    </source>
</evidence>
<dbReference type="Proteomes" id="UP001412239">
    <property type="component" value="Unassembled WGS sequence"/>
</dbReference>
<sequence length="475" mass="50713">MKFAVGDDVGQLKIITASRGTDTSLKTSARARISTYFTPDGRDPVYAVCKIDRYQGEERAGLVSPPRTKAGLSAGQLIAAVVFTSGRVGVVDTSVSPISGEGNYLLYTHASETTPPTAAAASPVISAGMQDGILYLFRANGQVVFHRFDGESPSVKTVPLTGDIAAGAVFTEHLVNGWPSAIAIGGRKRDLEIFEPTTGEGGWKSVWKAKNVKQDRLGLEVPVYIRRILFLGTGGVEAAANTTATHPGGPTTVQTSGRKYRLATGTHHSHLRIYDTAVSRRPVFTATLTKSPVLSLHLHPSTQSPTSTPLTAPNTSPESSTTSSPHNWIYSDSNGHFALYSSSTRREVGSYKGSTGAVNATATSSGDVVAGVGFDRYLRVYEGAGREIVVKAYFRSKGTAVAVLDVGDDVIEVEKSLEEGEEEEEEEVWGEMEEVVGSGSGEEEGDFTEALVSVRRRRPRTDREGGGSKKRRVEA</sequence>
<evidence type="ECO:0000256" key="2">
    <source>
        <dbReference type="ARBA" id="ARBA00007861"/>
    </source>
</evidence>
<comment type="subunit">
    <text evidence="3">Component of the pre-66S ribosomal particle.</text>
</comment>
<dbReference type="InterPro" id="IPR036322">
    <property type="entry name" value="WD40_repeat_dom_sf"/>
</dbReference>
<dbReference type="GO" id="GO:0005730">
    <property type="term" value="C:nucleolus"/>
    <property type="evidence" value="ECO:0007669"/>
    <property type="project" value="InterPro"/>
</dbReference>
<evidence type="ECO:0000256" key="5">
    <source>
        <dbReference type="SAM" id="MobiDB-lite"/>
    </source>
</evidence>
<dbReference type="Gene3D" id="2.130.10.10">
    <property type="entry name" value="YVTN repeat-like/Quinoprotein amine dehydrogenase"/>
    <property type="match status" value="1"/>
</dbReference>
<dbReference type="SUPFAM" id="SSF50978">
    <property type="entry name" value="WD40 repeat-like"/>
    <property type="match status" value="1"/>
</dbReference>
<dbReference type="SMART" id="SM00320">
    <property type="entry name" value="WD40"/>
    <property type="match status" value="3"/>
</dbReference>
<dbReference type="GO" id="GO:0030687">
    <property type="term" value="C:preribosome, large subunit precursor"/>
    <property type="evidence" value="ECO:0007669"/>
    <property type="project" value="TreeGrafter"/>
</dbReference>
<dbReference type="InterPro" id="IPR001680">
    <property type="entry name" value="WD40_rpt"/>
</dbReference>
<name>A0A292PWE3_9PEZI</name>
<comment type="similarity">
    <text evidence="2">Belongs to the NSA1 family.</text>
</comment>
<evidence type="ECO:0000256" key="3">
    <source>
        <dbReference type="ARBA" id="ARBA00011187"/>
    </source>
</evidence>
<dbReference type="CDD" id="cd22858">
    <property type="entry name" value="Nsa1"/>
    <property type="match status" value="1"/>
</dbReference>
<dbReference type="AlphaFoldDB" id="A0A292PWE3"/>
<proteinExistence type="inferred from homology"/>
<dbReference type="InterPro" id="IPR037379">
    <property type="entry name" value="WDR74/Nsa1"/>
</dbReference>
<accession>A0A292PWE3</accession>
<feature type="compositionally biased region" description="Low complexity" evidence="5">
    <location>
        <begin position="300"/>
        <end position="325"/>
    </location>
</feature>
<comment type="function">
    <text evidence="1">Involved in the biogenesis of the 60S ribosomal subunit.</text>
</comment>
<dbReference type="GO" id="GO:0042273">
    <property type="term" value="P:ribosomal large subunit biogenesis"/>
    <property type="evidence" value="ECO:0007669"/>
    <property type="project" value="InterPro"/>
</dbReference>
<dbReference type="PANTHER" id="PTHR16038:SF4">
    <property type="entry name" value="WD REPEAT-CONTAINING PROTEIN 74"/>
    <property type="match status" value="1"/>
</dbReference>
<feature type="region of interest" description="Disordered" evidence="5">
    <location>
        <begin position="295"/>
        <end position="326"/>
    </location>
</feature>
<protein>
    <recommendedName>
        <fullName evidence="4">Ribosome biogenesis protein NSA1</fullName>
    </recommendedName>
</protein>
<dbReference type="InterPro" id="IPR015943">
    <property type="entry name" value="WD40/YVTN_repeat-like_dom_sf"/>
</dbReference>
<dbReference type="EMBL" id="LN891010">
    <property type="protein sequence ID" value="CUS11869.1"/>
    <property type="molecule type" value="Genomic_DNA"/>
</dbReference>
<gene>
    <name evidence="6" type="ORF">GSTUAT00004052001</name>
</gene>
<feature type="compositionally biased region" description="Basic and acidic residues" evidence="5">
    <location>
        <begin position="461"/>
        <end position="475"/>
    </location>
</feature>
<feature type="region of interest" description="Disordered" evidence="5">
    <location>
        <begin position="435"/>
        <end position="475"/>
    </location>
</feature>
<keyword evidence="7" id="KW-1185">Reference proteome</keyword>
<evidence type="ECO:0000256" key="1">
    <source>
        <dbReference type="ARBA" id="ARBA00002889"/>
    </source>
</evidence>
<dbReference type="PANTHER" id="PTHR16038">
    <property type="entry name" value="NOP SEVEN ASSOCIATED PROTEIN 1"/>
    <property type="match status" value="1"/>
</dbReference>
<evidence type="ECO:0000313" key="7">
    <source>
        <dbReference type="Proteomes" id="UP001412239"/>
    </source>
</evidence>
<reference evidence="6" key="1">
    <citation type="submission" date="2015-10" db="EMBL/GenBank/DDBJ databases">
        <authorList>
            <person name="Regsiter A."/>
            <person name="william w."/>
        </authorList>
    </citation>
    <scope>NUCLEOTIDE SEQUENCE</scope>
    <source>
        <strain evidence="6">Montdore</strain>
    </source>
</reference>
<evidence type="ECO:0000313" key="6">
    <source>
        <dbReference type="EMBL" id="CUS11869.1"/>
    </source>
</evidence>
<organism evidence="6 7">
    <name type="scientific">Tuber aestivum</name>
    <name type="common">summer truffle</name>
    <dbReference type="NCBI Taxonomy" id="59557"/>
    <lineage>
        <taxon>Eukaryota</taxon>
        <taxon>Fungi</taxon>
        <taxon>Dikarya</taxon>
        <taxon>Ascomycota</taxon>
        <taxon>Pezizomycotina</taxon>
        <taxon>Pezizomycetes</taxon>
        <taxon>Pezizales</taxon>
        <taxon>Tuberaceae</taxon>
        <taxon>Tuber</taxon>
    </lineage>
</organism>